<proteinExistence type="predicted"/>
<protein>
    <recommendedName>
        <fullName evidence="3">DUF2332 domain-containing protein</fullName>
    </recommendedName>
</protein>
<dbReference type="AlphaFoldDB" id="A0A1X6ZVQ0"/>
<name>A0A1X6ZVQ0_9RHOB</name>
<gene>
    <name evidence="1" type="ORF">PSM7751_03208</name>
</gene>
<evidence type="ECO:0000313" key="2">
    <source>
        <dbReference type="Proteomes" id="UP000193963"/>
    </source>
</evidence>
<keyword evidence="2" id="KW-1185">Reference proteome</keyword>
<accession>A0A1X6ZVQ0</accession>
<dbReference type="PIRSF" id="PIRSF012608">
    <property type="entry name" value="UCP012608"/>
    <property type="match status" value="1"/>
</dbReference>
<sequence length="345" mass="37010">MTGAAPAPWQAHFLHQAESCEGLGSDFTAGLLRLLSQRMRGGAVARRVAHWAPDQLGPDAVALRLAGGLHALVLMGRDRALAAVYPPHHVGGEALWEALAPALLTHEAHLLHWLDSAPQTNEIRRAAGLILGAQILAARFPGLPLKLSELGASAGLNLGFDRYALQVGGRGWGARDPVLTLSPDWEGPLPPEGTFQVADARGVDLNPLDPGKPEDVLRLRSYLWPDQPERRALLDAALAVKAPRVDRGDAAAWLAERLAPPAEGRLHLVYHTIAWQYFPEVTKAACLAALEAAGARATEAAPLARLSFEADGNRPGALLRLTTWPDGAVQVLGRMDFHGRWFHAA</sequence>
<dbReference type="RefSeq" id="WP_085889218.1">
    <property type="nucleotide sequence ID" value="NZ_FWFN01000006.1"/>
</dbReference>
<reference evidence="1 2" key="1">
    <citation type="submission" date="2017-03" db="EMBL/GenBank/DDBJ databases">
        <authorList>
            <person name="Afonso C.L."/>
            <person name="Miller P.J."/>
            <person name="Scott M.A."/>
            <person name="Spackman E."/>
            <person name="Goraichik I."/>
            <person name="Dimitrov K.M."/>
            <person name="Suarez D.L."/>
            <person name="Swayne D.E."/>
        </authorList>
    </citation>
    <scope>NUCLEOTIDE SEQUENCE [LARGE SCALE GENOMIC DNA]</scope>
    <source>
        <strain evidence="1 2">CECT 7751</strain>
    </source>
</reference>
<dbReference type="Proteomes" id="UP000193963">
    <property type="component" value="Unassembled WGS sequence"/>
</dbReference>
<dbReference type="InterPro" id="IPR011200">
    <property type="entry name" value="UCP012608"/>
</dbReference>
<dbReference type="Pfam" id="PF10094">
    <property type="entry name" value="DUF2332"/>
    <property type="match status" value="1"/>
</dbReference>
<evidence type="ECO:0008006" key="3">
    <source>
        <dbReference type="Google" id="ProtNLM"/>
    </source>
</evidence>
<dbReference type="EMBL" id="FWFN01000006">
    <property type="protein sequence ID" value="SLN62846.1"/>
    <property type="molecule type" value="Genomic_DNA"/>
</dbReference>
<organism evidence="1 2">
    <name type="scientific">Pseudooceanicola marinus</name>
    <dbReference type="NCBI Taxonomy" id="396013"/>
    <lineage>
        <taxon>Bacteria</taxon>
        <taxon>Pseudomonadati</taxon>
        <taxon>Pseudomonadota</taxon>
        <taxon>Alphaproteobacteria</taxon>
        <taxon>Rhodobacterales</taxon>
        <taxon>Paracoccaceae</taxon>
        <taxon>Pseudooceanicola</taxon>
    </lineage>
</organism>
<evidence type="ECO:0000313" key="1">
    <source>
        <dbReference type="EMBL" id="SLN62846.1"/>
    </source>
</evidence>